<sequence length="78" mass="8303">MPCSSSSTIAGGGVGGSEDENGSLCSFKLNDSTFLAELMPKKDIGADRFIELTPSTMAAASLSLYLVLKLSFYFLRED</sequence>
<dbReference type="Proteomes" id="UP000091857">
    <property type="component" value="Chromosome 6"/>
</dbReference>
<name>A0ACB7HPY8_MANES</name>
<accession>A0ACB7HPY8</accession>
<proteinExistence type="predicted"/>
<reference evidence="2" key="1">
    <citation type="journal article" date="2016" name="Nat. Biotechnol.">
        <title>Sequencing wild and cultivated cassava and related species reveals extensive interspecific hybridization and genetic diversity.</title>
        <authorList>
            <person name="Bredeson J.V."/>
            <person name="Lyons J.B."/>
            <person name="Prochnik S.E."/>
            <person name="Wu G.A."/>
            <person name="Ha C.M."/>
            <person name="Edsinger-Gonzales E."/>
            <person name="Grimwood J."/>
            <person name="Schmutz J."/>
            <person name="Rabbi I.Y."/>
            <person name="Egesi C."/>
            <person name="Nauluvula P."/>
            <person name="Lebot V."/>
            <person name="Ndunguru J."/>
            <person name="Mkamilo G."/>
            <person name="Bart R.S."/>
            <person name="Setter T.L."/>
            <person name="Gleadow R.M."/>
            <person name="Kulakow P."/>
            <person name="Ferguson M.E."/>
            <person name="Rounsley S."/>
            <person name="Rokhsar D.S."/>
        </authorList>
    </citation>
    <scope>NUCLEOTIDE SEQUENCE [LARGE SCALE GENOMIC DNA]</scope>
    <source>
        <strain evidence="2">cv. AM560-2</strain>
    </source>
</reference>
<dbReference type="EMBL" id="CM004392">
    <property type="protein sequence ID" value="KAG8652916.1"/>
    <property type="molecule type" value="Genomic_DNA"/>
</dbReference>
<evidence type="ECO:0000313" key="1">
    <source>
        <dbReference type="EMBL" id="KAG8652916.1"/>
    </source>
</evidence>
<gene>
    <name evidence="1" type="ORF">MANES_06G148952v8</name>
</gene>
<evidence type="ECO:0000313" key="2">
    <source>
        <dbReference type="Proteomes" id="UP000091857"/>
    </source>
</evidence>
<comment type="caution">
    <text evidence="1">The sequence shown here is derived from an EMBL/GenBank/DDBJ whole genome shotgun (WGS) entry which is preliminary data.</text>
</comment>
<keyword evidence="2" id="KW-1185">Reference proteome</keyword>
<organism evidence="1 2">
    <name type="scientific">Manihot esculenta</name>
    <name type="common">Cassava</name>
    <name type="synonym">Jatropha manihot</name>
    <dbReference type="NCBI Taxonomy" id="3983"/>
    <lineage>
        <taxon>Eukaryota</taxon>
        <taxon>Viridiplantae</taxon>
        <taxon>Streptophyta</taxon>
        <taxon>Embryophyta</taxon>
        <taxon>Tracheophyta</taxon>
        <taxon>Spermatophyta</taxon>
        <taxon>Magnoliopsida</taxon>
        <taxon>eudicotyledons</taxon>
        <taxon>Gunneridae</taxon>
        <taxon>Pentapetalae</taxon>
        <taxon>rosids</taxon>
        <taxon>fabids</taxon>
        <taxon>Malpighiales</taxon>
        <taxon>Euphorbiaceae</taxon>
        <taxon>Crotonoideae</taxon>
        <taxon>Manihoteae</taxon>
        <taxon>Manihot</taxon>
    </lineage>
</organism>
<protein>
    <submittedName>
        <fullName evidence="1">Uncharacterized protein</fullName>
    </submittedName>
</protein>